<dbReference type="AlphaFoldDB" id="A0A1Z5JSN5"/>
<proteinExistence type="predicted"/>
<dbReference type="InParanoid" id="A0A1Z5JSN5"/>
<sequence>MKLSPLALTAFLLGSASADFNFRAAANQLLGTKNADNADVRVVVHGMKHEATADDIAIIGKAVKSAYNKTYGSAGYTMDSFKAESAAAVPELVGLSQPDCRLCPNDDDAMAVKDTKRNGQMVLGFVQVGWMQPDCRLCPNDDDVVAAFKNTQDLKAIHSTFESEFCSLLRESGSANFAHAHACSFSFLDVAGQSHVSLPIQGKPSKNTEAQVILRGALHDFSEKDMTVVDESIIAAYNEAFSSVGYSLGAFSTVADIDLPAHLEQPDCRLCPNDDDALVVSEAKLLVARVTPVTQPDCRLCPNDDDSFTVAVSPEKLAFLHSAFEKSFCQKLKNSGLANFVNVHGCNVRFVHNADAKQKVAPA</sequence>
<comment type="caution">
    <text evidence="2">The sequence shown here is derived from an EMBL/GenBank/DDBJ whole genome shotgun (WGS) entry which is preliminary data.</text>
</comment>
<dbReference type="OrthoDB" id="52423at2759"/>
<evidence type="ECO:0000313" key="3">
    <source>
        <dbReference type="Proteomes" id="UP000198406"/>
    </source>
</evidence>
<feature type="signal peptide" evidence="1">
    <location>
        <begin position="1"/>
        <end position="18"/>
    </location>
</feature>
<organism evidence="2 3">
    <name type="scientific">Fistulifera solaris</name>
    <name type="common">Oleaginous diatom</name>
    <dbReference type="NCBI Taxonomy" id="1519565"/>
    <lineage>
        <taxon>Eukaryota</taxon>
        <taxon>Sar</taxon>
        <taxon>Stramenopiles</taxon>
        <taxon>Ochrophyta</taxon>
        <taxon>Bacillariophyta</taxon>
        <taxon>Bacillariophyceae</taxon>
        <taxon>Bacillariophycidae</taxon>
        <taxon>Naviculales</taxon>
        <taxon>Naviculaceae</taxon>
        <taxon>Fistulifera</taxon>
    </lineage>
</organism>
<dbReference type="EMBL" id="BDSP01000111">
    <property type="protein sequence ID" value="GAX17040.1"/>
    <property type="molecule type" value="Genomic_DNA"/>
</dbReference>
<dbReference type="Proteomes" id="UP000198406">
    <property type="component" value="Unassembled WGS sequence"/>
</dbReference>
<accession>A0A1Z5JSN5</accession>
<evidence type="ECO:0000313" key="2">
    <source>
        <dbReference type="EMBL" id="GAX17040.1"/>
    </source>
</evidence>
<evidence type="ECO:0000256" key="1">
    <source>
        <dbReference type="SAM" id="SignalP"/>
    </source>
</evidence>
<keyword evidence="3" id="KW-1185">Reference proteome</keyword>
<feature type="chain" id="PRO_5013142736" evidence="1">
    <location>
        <begin position="19"/>
        <end position="363"/>
    </location>
</feature>
<reference evidence="2 3" key="1">
    <citation type="journal article" date="2015" name="Plant Cell">
        <title>Oil accumulation by the oleaginous diatom Fistulifera solaris as revealed by the genome and transcriptome.</title>
        <authorList>
            <person name="Tanaka T."/>
            <person name="Maeda Y."/>
            <person name="Veluchamy A."/>
            <person name="Tanaka M."/>
            <person name="Abida H."/>
            <person name="Marechal E."/>
            <person name="Bowler C."/>
            <person name="Muto M."/>
            <person name="Sunaga Y."/>
            <person name="Tanaka M."/>
            <person name="Yoshino T."/>
            <person name="Taniguchi T."/>
            <person name="Fukuda Y."/>
            <person name="Nemoto M."/>
            <person name="Matsumoto M."/>
            <person name="Wong P.S."/>
            <person name="Aburatani S."/>
            <person name="Fujibuchi W."/>
        </authorList>
    </citation>
    <scope>NUCLEOTIDE SEQUENCE [LARGE SCALE GENOMIC DNA]</scope>
    <source>
        <strain evidence="2 3">JPCC DA0580</strain>
    </source>
</reference>
<name>A0A1Z5JSN5_FISSO</name>
<gene>
    <name evidence="2" type="ORF">FisN_5Hu424</name>
</gene>
<protein>
    <submittedName>
        <fullName evidence="2">Uncharacterized protein</fullName>
    </submittedName>
</protein>
<keyword evidence="1" id="KW-0732">Signal</keyword>